<dbReference type="EMBL" id="QZAJ01000304">
    <property type="protein sequence ID" value="THW12001.1"/>
    <property type="molecule type" value="Genomic_DNA"/>
</dbReference>
<evidence type="ECO:0000313" key="4">
    <source>
        <dbReference type="Proteomes" id="UP000308014"/>
    </source>
</evidence>
<feature type="chain" id="PRO_5020720751" evidence="2">
    <location>
        <begin position="40"/>
        <end position="176"/>
    </location>
</feature>
<feature type="region of interest" description="Disordered" evidence="1">
    <location>
        <begin position="51"/>
        <end position="132"/>
    </location>
</feature>
<dbReference type="Proteomes" id="UP000308014">
    <property type="component" value="Unassembled WGS sequence"/>
</dbReference>
<feature type="compositionally biased region" description="Basic and acidic residues" evidence="1">
    <location>
        <begin position="66"/>
        <end position="80"/>
    </location>
</feature>
<name>A0A4S8VK82_AURPU</name>
<sequence length="176" mass="19737">MIYWCTGLPKRTASPPSLATRRSMTCFLVLTLLAALAATSSPFSDRVSLANRTRRPYGPGSKKRCRACDLDRRTRERRPADAAQRAAEEAEEEANRGRRREEEKLAAPRSDPSVFNRRSLSPSPPHLPAPNYPGGHVVSVVEVMLVFMCFHCPYHISDPVIGKFIPPCRPHAVRMR</sequence>
<evidence type="ECO:0000256" key="1">
    <source>
        <dbReference type="SAM" id="MobiDB-lite"/>
    </source>
</evidence>
<evidence type="ECO:0000256" key="2">
    <source>
        <dbReference type="SAM" id="SignalP"/>
    </source>
</evidence>
<dbReference type="AlphaFoldDB" id="A0A4S8VK82"/>
<gene>
    <name evidence="3" type="ORF">D6D24_06858</name>
</gene>
<reference evidence="3 4" key="1">
    <citation type="submission" date="2018-10" db="EMBL/GenBank/DDBJ databases">
        <title>Fifty Aureobasidium pullulans genomes reveal a recombining polyextremotolerant generalist.</title>
        <authorList>
            <person name="Gostincar C."/>
            <person name="Turk M."/>
            <person name="Zajc J."/>
            <person name="Gunde-Cimerman N."/>
        </authorList>
    </citation>
    <scope>NUCLEOTIDE SEQUENCE [LARGE SCALE GENOMIC DNA]</scope>
    <source>
        <strain evidence="3 4">EXF-11318</strain>
    </source>
</reference>
<keyword evidence="2" id="KW-0732">Signal</keyword>
<feature type="signal peptide" evidence="2">
    <location>
        <begin position="1"/>
        <end position="39"/>
    </location>
</feature>
<accession>A0A4S8VK82</accession>
<feature type="compositionally biased region" description="Pro residues" evidence="1">
    <location>
        <begin position="122"/>
        <end position="131"/>
    </location>
</feature>
<protein>
    <submittedName>
        <fullName evidence="3">Uncharacterized protein</fullName>
    </submittedName>
</protein>
<feature type="compositionally biased region" description="Basic and acidic residues" evidence="1">
    <location>
        <begin position="93"/>
        <end position="106"/>
    </location>
</feature>
<evidence type="ECO:0000313" key="3">
    <source>
        <dbReference type="EMBL" id="THW12001.1"/>
    </source>
</evidence>
<proteinExistence type="predicted"/>
<organism evidence="3 4">
    <name type="scientific">Aureobasidium pullulans</name>
    <name type="common">Black yeast</name>
    <name type="synonym">Pullularia pullulans</name>
    <dbReference type="NCBI Taxonomy" id="5580"/>
    <lineage>
        <taxon>Eukaryota</taxon>
        <taxon>Fungi</taxon>
        <taxon>Dikarya</taxon>
        <taxon>Ascomycota</taxon>
        <taxon>Pezizomycotina</taxon>
        <taxon>Dothideomycetes</taxon>
        <taxon>Dothideomycetidae</taxon>
        <taxon>Dothideales</taxon>
        <taxon>Saccotheciaceae</taxon>
        <taxon>Aureobasidium</taxon>
    </lineage>
</organism>
<comment type="caution">
    <text evidence="3">The sequence shown here is derived from an EMBL/GenBank/DDBJ whole genome shotgun (WGS) entry which is preliminary data.</text>
</comment>